<keyword evidence="1" id="KW-1185">Reference proteome</keyword>
<accession>A0A914Q2X7</accession>
<sequence>MEAFKKNDSEKLVKALAKAIRLHYKIIEIPERIKSHPNDLDSVVCYICMQTNHGKWNECIPQASLNFPDDEYLALTAAYFLFNYKDDTNAALNHLENVLKSQKCFK</sequence>
<evidence type="ECO:0000313" key="1">
    <source>
        <dbReference type="Proteomes" id="UP000887578"/>
    </source>
</evidence>
<name>A0A914Q2X7_9BILA</name>
<dbReference type="AlphaFoldDB" id="A0A914Q2X7"/>
<reference evidence="2" key="1">
    <citation type="submission" date="2022-11" db="UniProtKB">
        <authorList>
            <consortium name="WormBaseParasite"/>
        </authorList>
    </citation>
    <scope>IDENTIFICATION</scope>
</reference>
<dbReference type="Proteomes" id="UP000887578">
    <property type="component" value="Unplaced"/>
</dbReference>
<organism evidence="1 2">
    <name type="scientific">Panagrolaimus davidi</name>
    <dbReference type="NCBI Taxonomy" id="227884"/>
    <lineage>
        <taxon>Eukaryota</taxon>
        <taxon>Metazoa</taxon>
        <taxon>Ecdysozoa</taxon>
        <taxon>Nematoda</taxon>
        <taxon>Chromadorea</taxon>
        <taxon>Rhabditida</taxon>
        <taxon>Tylenchina</taxon>
        <taxon>Panagrolaimomorpha</taxon>
        <taxon>Panagrolaimoidea</taxon>
        <taxon>Panagrolaimidae</taxon>
        <taxon>Panagrolaimus</taxon>
    </lineage>
</organism>
<dbReference type="WBParaSite" id="PDA_v2.g21509.t1">
    <property type="protein sequence ID" value="PDA_v2.g21509.t1"/>
    <property type="gene ID" value="PDA_v2.g21509"/>
</dbReference>
<proteinExistence type="predicted"/>
<protein>
    <submittedName>
        <fullName evidence="2">Uncharacterized protein</fullName>
    </submittedName>
</protein>
<evidence type="ECO:0000313" key="2">
    <source>
        <dbReference type="WBParaSite" id="PDA_v2.g21509.t1"/>
    </source>
</evidence>